<comment type="caution">
    <text evidence="2">The sequence shown here is derived from an EMBL/GenBank/DDBJ whole genome shotgun (WGS) entry which is preliminary data.</text>
</comment>
<dbReference type="Proteomes" id="UP001215598">
    <property type="component" value="Unassembled WGS sequence"/>
</dbReference>
<gene>
    <name evidence="2" type="ORF">B0H16DRAFT_1454759</name>
</gene>
<keyword evidence="3" id="KW-1185">Reference proteome</keyword>
<name>A0AAD7JIM1_9AGAR</name>
<feature type="compositionally biased region" description="Basic and acidic residues" evidence="1">
    <location>
        <begin position="1"/>
        <end position="24"/>
    </location>
</feature>
<reference evidence="2" key="1">
    <citation type="submission" date="2023-03" db="EMBL/GenBank/DDBJ databases">
        <title>Massive genome expansion in bonnet fungi (Mycena s.s.) driven by repeated elements and novel gene families across ecological guilds.</title>
        <authorList>
            <consortium name="Lawrence Berkeley National Laboratory"/>
            <person name="Harder C.B."/>
            <person name="Miyauchi S."/>
            <person name="Viragh M."/>
            <person name="Kuo A."/>
            <person name="Thoen E."/>
            <person name="Andreopoulos B."/>
            <person name="Lu D."/>
            <person name="Skrede I."/>
            <person name="Drula E."/>
            <person name="Henrissat B."/>
            <person name="Morin E."/>
            <person name="Kohler A."/>
            <person name="Barry K."/>
            <person name="LaButti K."/>
            <person name="Morin E."/>
            <person name="Salamov A."/>
            <person name="Lipzen A."/>
            <person name="Mereny Z."/>
            <person name="Hegedus B."/>
            <person name="Baldrian P."/>
            <person name="Stursova M."/>
            <person name="Weitz H."/>
            <person name="Taylor A."/>
            <person name="Grigoriev I.V."/>
            <person name="Nagy L.G."/>
            <person name="Martin F."/>
            <person name="Kauserud H."/>
        </authorList>
    </citation>
    <scope>NUCLEOTIDE SEQUENCE</scope>
    <source>
        <strain evidence="2">CBHHK182m</strain>
    </source>
</reference>
<sequence length="185" mass="20798">MKAREEVARTKQGRLDIAHDEHPQSARKALLHGEPPAVARHGTRGPGVRPQGADLHVFEVDVWTRQRGASCRYDRYWMGRTAWTDIIRNARTMGRLIWYHIPLRLTPAAPGTGTDPRTPHELGKVMAEKRMALDLVEAWCFSATANLHVFALAFAFSRLPRTVEVRVGGRAAGQEYQQLVVMVVV</sequence>
<protein>
    <submittedName>
        <fullName evidence="2">Uncharacterized protein</fullName>
    </submittedName>
</protein>
<evidence type="ECO:0000313" key="3">
    <source>
        <dbReference type="Proteomes" id="UP001215598"/>
    </source>
</evidence>
<evidence type="ECO:0000256" key="1">
    <source>
        <dbReference type="SAM" id="MobiDB-lite"/>
    </source>
</evidence>
<dbReference type="AlphaFoldDB" id="A0AAD7JIM1"/>
<feature type="region of interest" description="Disordered" evidence="1">
    <location>
        <begin position="1"/>
        <end position="27"/>
    </location>
</feature>
<dbReference type="EMBL" id="JARKIB010000028">
    <property type="protein sequence ID" value="KAJ7764217.1"/>
    <property type="molecule type" value="Genomic_DNA"/>
</dbReference>
<proteinExistence type="predicted"/>
<accession>A0AAD7JIM1</accession>
<organism evidence="2 3">
    <name type="scientific">Mycena metata</name>
    <dbReference type="NCBI Taxonomy" id="1033252"/>
    <lineage>
        <taxon>Eukaryota</taxon>
        <taxon>Fungi</taxon>
        <taxon>Dikarya</taxon>
        <taxon>Basidiomycota</taxon>
        <taxon>Agaricomycotina</taxon>
        <taxon>Agaricomycetes</taxon>
        <taxon>Agaricomycetidae</taxon>
        <taxon>Agaricales</taxon>
        <taxon>Marasmiineae</taxon>
        <taxon>Mycenaceae</taxon>
        <taxon>Mycena</taxon>
    </lineage>
</organism>
<evidence type="ECO:0000313" key="2">
    <source>
        <dbReference type="EMBL" id="KAJ7764217.1"/>
    </source>
</evidence>